<protein>
    <submittedName>
        <fullName evidence="1">Uncharacterized protein</fullName>
    </submittedName>
</protein>
<evidence type="ECO:0000313" key="2">
    <source>
        <dbReference type="Proteomes" id="UP000724874"/>
    </source>
</evidence>
<dbReference type="EMBL" id="JADNYJ010000041">
    <property type="protein sequence ID" value="KAF8901491.1"/>
    <property type="molecule type" value="Genomic_DNA"/>
</dbReference>
<accession>A0A9P5TMI7</accession>
<proteinExistence type="predicted"/>
<name>A0A9P5TMI7_GYMJU</name>
<evidence type="ECO:0000313" key="1">
    <source>
        <dbReference type="EMBL" id="KAF8901491.1"/>
    </source>
</evidence>
<sequence>MSRQKREVSISIAEFRLIIWLNNFLTGLKDHQCQFQMVLAPFEEVGHLRILLTQLNSSSQKIQILQYQTQIEYPQMEEQLLCLKQHQNLSSHQPHLGLPILLVIEIIFIQAVAIPGHQIKSWALQNSLTNWSSQMIPAGQSDHLGHRKDLLKGNSNQYLPEEAQQEWKAVAFQRHTMEDEVSSD</sequence>
<organism evidence="1 2">
    <name type="scientific">Gymnopilus junonius</name>
    <name type="common">Spectacular rustgill mushroom</name>
    <name type="synonym">Gymnopilus spectabilis subsp. junonius</name>
    <dbReference type="NCBI Taxonomy" id="109634"/>
    <lineage>
        <taxon>Eukaryota</taxon>
        <taxon>Fungi</taxon>
        <taxon>Dikarya</taxon>
        <taxon>Basidiomycota</taxon>
        <taxon>Agaricomycotina</taxon>
        <taxon>Agaricomycetes</taxon>
        <taxon>Agaricomycetidae</taxon>
        <taxon>Agaricales</taxon>
        <taxon>Agaricineae</taxon>
        <taxon>Hymenogastraceae</taxon>
        <taxon>Gymnopilus</taxon>
    </lineage>
</organism>
<reference evidence="1" key="1">
    <citation type="submission" date="2020-11" db="EMBL/GenBank/DDBJ databases">
        <authorList>
            <consortium name="DOE Joint Genome Institute"/>
            <person name="Ahrendt S."/>
            <person name="Riley R."/>
            <person name="Andreopoulos W."/>
            <person name="LaButti K."/>
            <person name="Pangilinan J."/>
            <person name="Ruiz-duenas F.J."/>
            <person name="Barrasa J.M."/>
            <person name="Sanchez-Garcia M."/>
            <person name="Camarero S."/>
            <person name="Miyauchi S."/>
            <person name="Serrano A."/>
            <person name="Linde D."/>
            <person name="Babiker R."/>
            <person name="Drula E."/>
            <person name="Ayuso-Fernandez I."/>
            <person name="Pacheco R."/>
            <person name="Padilla G."/>
            <person name="Ferreira P."/>
            <person name="Barriuso J."/>
            <person name="Kellner H."/>
            <person name="Castanera R."/>
            <person name="Alfaro M."/>
            <person name="Ramirez L."/>
            <person name="Pisabarro A.G."/>
            <person name="Kuo A."/>
            <person name="Tritt A."/>
            <person name="Lipzen A."/>
            <person name="He G."/>
            <person name="Yan M."/>
            <person name="Ng V."/>
            <person name="Cullen D."/>
            <person name="Martin F."/>
            <person name="Rosso M.-N."/>
            <person name="Henrissat B."/>
            <person name="Hibbett D."/>
            <person name="Martinez A.T."/>
            <person name="Grigoriev I.V."/>
        </authorList>
    </citation>
    <scope>NUCLEOTIDE SEQUENCE</scope>
    <source>
        <strain evidence="1">AH 44721</strain>
    </source>
</reference>
<keyword evidence="2" id="KW-1185">Reference proteome</keyword>
<comment type="caution">
    <text evidence="1">The sequence shown here is derived from an EMBL/GenBank/DDBJ whole genome shotgun (WGS) entry which is preliminary data.</text>
</comment>
<dbReference type="Proteomes" id="UP000724874">
    <property type="component" value="Unassembled WGS sequence"/>
</dbReference>
<gene>
    <name evidence="1" type="ORF">CPB84DRAFT_1747041</name>
</gene>
<dbReference type="AlphaFoldDB" id="A0A9P5TMI7"/>